<evidence type="ECO:0000313" key="2">
    <source>
        <dbReference type="EMBL" id="GAF69064.1"/>
    </source>
</evidence>
<accession>X0RJQ9</accession>
<dbReference type="EMBL" id="BARS01002538">
    <property type="protein sequence ID" value="GAF69064.1"/>
    <property type="molecule type" value="Genomic_DNA"/>
</dbReference>
<feature type="domain" description="Formyl transferase N-terminal" evidence="1">
    <location>
        <begin position="28"/>
        <end position="135"/>
    </location>
</feature>
<dbReference type="PANTHER" id="PTHR11138:SF5">
    <property type="entry name" value="METHIONYL-TRNA FORMYLTRANSFERASE, MITOCHONDRIAL"/>
    <property type="match status" value="1"/>
</dbReference>
<dbReference type="SUPFAM" id="SSF53328">
    <property type="entry name" value="Formyltransferase"/>
    <property type="match status" value="1"/>
</dbReference>
<gene>
    <name evidence="2" type="ORF">S01H1_04845</name>
</gene>
<dbReference type="GO" id="GO:0004479">
    <property type="term" value="F:methionyl-tRNA formyltransferase activity"/>
    <property type="evidence" value="ECO:0007669"/>
    <property type="project" value="TreeGrafter"/>
</dbReference>
<evidence type="ECO:0000259" key="1">
    <source>
        <dbReference type="Pfam" id="PF00551"/>
    </source>
</evidence>
<organism evidence="2">
    <name type="scientific">marine sediment metagenome</name>
    <dbReference type="NCBI Taxonomy" id="412755"/>
    <lineage>
        <taxon>unclassified sequences</taxon>
        <taxon>metagenomes</taxon>
        <taxon>ecological metagenomes</taxon>
    </lineage>
</organism>
<dbReference type="Pfam" id="PF00551">
    <property type="entry name" value="Formyl_trans_N"/>
    <property type="match status" value="1"/>
</dbReference>
<dbReference type="GO" id="GO:0005829">
    <property type="term" value="C:cytosol"/>
    <property type="evidence" value="ECO:0007669"/>
    <property type="project" value="TreeGrafter"/>
</dbReference>
<reference evidence="2" key="1">
    <citation type="journal article" date="2014" name="Front. Microbiol.">
        <title>High frequency of phylogenetically diverse reductive dehalogenase-homologous genes in deep subseafloor sedimentary metagenomes.</title>
        <authorList>
            <person name="Kawai M."/>
            <person name="Futagami T."/>
            <person name="Toyoda A."/>
            <person name="Takaki Y."/>
            <person name="Nishi S."/>
            <person name="Hori S."/>
            <person name="Arai W."/>
            <person name="Tsubouchi T."/>
            <person name="Morono Y."/>
            <person name="Uchiyama I."/>
            <person name="Ito T."/>
            <person name="Fujiyama A."/>
            <person name="Inagaki F."/>
            <person name="Takami H."/>
        </authorList>
    </citation>
    <scope>NUCLEOTIDE SEQUENCE</scope>
    <source>
        <strain evidence="2">Expedition CK06-06</strain>
    </source>
</reference>
<dbReference type="InterPro" id="IPR036477">
    <property type="entry name" value="Formyl_transf_N_sf"/>
</dbReference>
<dbReference type="CDD" id="cd08369">
    <property type="entry name" value="FMT_core"/>
    <property type="match status" value="1"/>
</dbReference>
<dbReference type="AlphaFoldDB" id="X0RJQ9"/>
<feature type="non-terminal residue" evidence="2">
    <location>
        <position position="1"/>
    </location>
</feature>
<dbReference type="PANTHER" id="PTHR11138">
    <property type="entry name" value="METHIONYL-TRNA FORMYLTRANSFERASE"/>
    <property type="match status" value="1"/>
</dbReference>
<dbReference type="InterPro" id="IPR002376">
    <property type="entry name" value="Formyl_transf_N"/>
</dbReference>
<protein>
    <recommendedName>
        <fullName evidence="1">Formyl transferase N-terminal domain-containing protein</fullName>
    </recommendedName>
</protein>
<name>X0RJQ9_9ZZZZ</name>
<dbReference type="Gene3D" id="3.40.50.12230">
    <property type="match status" value="1"/>
</dbReference>
<sequence length="208" mass="23393">AGRWYPSATEIALEHDIPVGCVDINAPRVVEAFQREPVDLIVVAYYDQILQKPVIEAPHLGCINLHLALPEDYRGCYPTTHALINNEPRHGACIHWIDEGVDTGDIIAQETINVRPEDTGRTLYDRISDAGIRLFWDTFPAILDGTANRTPQVTTENTKSHRREFPSHEIELDDATKHYIRALTFPPFPPPFVMIGGKKFVIVEADSD</sequence>
<proteinExistence type="predicted"/>
<comment type="caution">
    <text evidence="2">The sequence shown here is derived from an EMBL/GenBank/DDBJ whole genome shotgun (WGS) entry which is preliminary data.</text>
</comment>